<evidence type="ECO:0000256" key="9">
    <source>
        <dbReference type="ARBA" id="ARBA00022679"/>
    </source>
</evidence>
<evidence type="ECO:0000256" key="17">
    <source>
        <dbReference type="ARBA" id="ARBA00042413"/>
    </source>
</evidence>
<evidence type="ECO:0000256" key="4">
    <source>
        <dbReference type="ARBA" id="ARBA00004502"/>
    </source>
</evidence>
<dbReference type="GO" id="GO:0052689">
    <property type="term" value="F:carboxylic ester hydrolase activity"/>
    <property type="evidence" value="ECO:0007669"/>
    <property type="project" value="TreeGrafter"/>
</dbReference>
<feature type="compositionally biased region" description="Basic and acidic residues" evidence="25">
    <location>
        <begin position="392"/>
        <end position="403"/>
    </location>
</feature>
<evidence type="ECO:0000313" key="28">
    <source>
        <dbReference type="Proteomes" id="UP000242188"/>
    </source>
</evidence>
<dbReference type="EMBL" id="NEDP02004580">
    <property type="protein sequence ID" value="OWF45088.1"/>
    <property type="molecule type" value="Genomic_DNA"/>
</dbReference>
<keyword evidence="9" id="KW-0808">Transferase</keyword>
<keyword evidence="11" id="KW-0276">Fatty acid metabolism</keyword>
<evidence type="ECO:0000256" key="18">
    <source>
        <dbReference type="ARBA" id="ARBA00045357"/>
    </source>
</evidence>
<evidence type="ECO:0000256" key="12">
    <source>
        <dbReference type="ARBA" id="ARBA00023098"/>
    </source>
</evidence>
<dbReference type="InterPro" id="IPR000073">
    <property type="entry name" value="AB_hydrolase_1"/>
</dbReference>
<keyword evidence="28" id="KW-1185">Reference proteome</keyword>
<evidence type="ECO:0000256" key="16">
    <source>
        <dbReference type="ARBA" id="ARBA00040731"/>
    </source>
</evidence>
<keyword evidence="8" id="KW-0551">Lipid droplet</keyword>
<evidence type="ECO:0000256" key="1">
    <source>
        <dbReference type="ARBA" id="ARBA00000300"/>
    </source>
</evidence>
<protein>
    <recommendedName>
        <fullName evidence="16">1-acylglycerol-3-phosphate O-acyltransferase ABHD5</fullName>
        <ecNumber evidence="5">2.3.1.51</ecNumber>
    </recommendedName>
    <alternativeName>
        <fullName evidence="17">Abhydrolase domain-containing protein 5</fullName>
    </alternativeName>
</protein>
<comment type="catalytic activity">
    <reaction evidence="23">
        <text>1-(9Z-octadecenoyl)-sn-glycero-3-phosphate + (5Z,8Z,11Z,14Z)-eicosatetraenoyl-CoA = 1-(9Z)-octadecenoyl-2-(5Z,8Z,11Z,14Z)-eicosatetraenoyl-sn-glycero-3-phosphate + CoA</text>
        <dbReference type="Rhea" id="RHEA:37443"/>
        <dbReference type="ChEBI" id="CHEBI:57287"/>
        <dbReference type="ChEBI" id="CHEBI:57368"/>
        <dbReference type="ChEBI" id="CHEBI:74544"/>
        <dbReference type="ChEBI" id="CHEBI:74928"/>
    </reaction>
    <physiologicalReaction direction="left-to-right" evidence="23">
        <dbReference type="Rhea" id="RHEA:37444"/>
    </physiologicalReaction>
</comment>
<keyword evidence="7" id="KW-0444">Lipid biosynthesis</keyword>
<comment type="catalytic activity">
    <reaction evidence="24">
        <text>1-(9Z-octadecenoyl)-sn-glycero-3-phosphate + (9Z)-octadecenoyl-CoA = 1,2-di-(9Z-octadecenoyl)-sn-glycero-3-phosphate + CoA</text>
        <dbReference type="Rhea" id="RHEA:37131"/>
        <dbReference type="ChEBI" id="CHEBI:57287"/>
        <dbReference type="ChEBI" id="CHEBI:57387"/>
        <dbReference type="ChEBI" id="CHEBI:74544"/>
        <dbReference type="ChEBI" id="CHEBI:74546"/>
    </reaction>
    <physiologicalReaction direction="left-to-right" evidence="24">
        <dbReference type="Rhea" id="RHEA:37132"/>
    </physiologicalReaction>
</comment>
<feature type="region of interest" description="Disordered" evidence="25">
    <location>
        <begin position="369"/>
        <end position="403"/>
    </location>
</feature>
<dbReference type="PRINTS" id="PR00111">
    <property type="entry name" value="ABHYDROLASE"/>
</dbReference>
<evidence type="ECO:0000256" key="2">
    <source>
        <dbReference type="ARBA" id="ARBA00000816"/>
    </source>
</evidence>
<keyword evidence="13" id="KW-0012">Acyltransferase</keyword>
<keyword evidence="12" id="KW-0443">Lipid metabolism</keyword>
<evidence type="ECO:0000256" key="23">
    <source>
        <dbReference type="ARBA" id="ARBA00048770"/>
    </source>
</evidence>
<dbReference type="AlphaFoldDB" id="A0A210Q8M9"/>
<comment type="catalytic activity">
    <reaction evidence="21">
        <text>eicosanoyl-CoA + 1-(9Z-octadecenoyl)-sn-glycero-3-phosphate = 1-(9Z)-octadecenoyl-2-eicosanoyl-sn-glycero-3-phosphate + CoA</text>
        <dbReference type="Rhea" id="RHEA:37451"/>
        <dbReference type="ChEBI" id="CHEBI:57287"/>
        <dbReference type="ChEBI" id="CHEBI:57380"/>
        <dbReference type="ChEBI" id="CHEBI:74544"/>
        <dbReference type="ChEBI" id="CHEBI:74937"/>
    </reaction>
    <physiologicalReaction direction="left-to-right" evidence="21">
        <dbReference type="Rhea" id="RHEA:37452"/>
    </physiologicalReaction>
</comment>
<sequence length="403" mass="44924">MMPCRFLATVIRSYVDALMHTLGLLLGWFAPSNWISWKPTSMAQLAQAENKLLQCVKHAITGKFVLLPRSQQRIWTIAVNEDFVRTDKSPTTPIVLVHGFGGGLGLWAQNLNSLGKNAPVYAFDVLGFGHSARPTFSKNATMAEMQFVDSVEEWRKEMKLDSFILVGHSFGGYIASSFAIKHPECVKHLVLVDPWGFPEQPPKHLRRQLPFWIKVSVALMSPFNPLAPIRGAGPLGKSLVRNFRPDLKLRFSDDDDTIFDYIYHCNAQTPSGETAFKNMTMGIGWAKRPMIHRVTDIANHVPITMVYGAKSWMDSNTGNLVKYLRNTSYVDVQVVKGAGHHVYADQPGPFNSLVAQICDMVDRGVLPVKSNSPKYKQRGASRTTSESAPDIDTTKPDKIPSPL</sequence>
<keyword evidence="27" id="KW-0378">Hydrolase</keyword>
<dbReference type="GO" id="GO:0005739">
    <property type="term" value="C:mitochondrion"/>
    <property type="evidence" value="ECO:0007669"/>
    <property type="project" value="TreeGrafter"/>
</dbReference>
<accession>A0A210Q8M9</accession>
<reference evidence="27 28" key="1">
    <citation type="journal article" date="2017" name="Nat. Ecol. Evol.">
        <title>Scallop genome provides insights into evolution of bilaterian karyotype and development.</title>
        <authorList>
            <person name="Wang S."/>
            <person name="Zhang J."/>
            <person name="Jiao W."/>
            <person name="Li J."/>
            <person name="Xun X."/>
            <person name="Sun Y."/>
            <person name="Guo X."/>
            <person name="Huan P."/>
            <person name="Dong B."/>
            <person name="Zhang L."/>
            <person name="Hu X."/>
            <person name="Sun X."/>
            <person name="Wang J."/>
            <person name="Zhao C."/>
            <person name="Wang Y."/>
            <person name="Wang D."/>
            <person name="Huang X."/>
            <person name="Wang R."/>
            <person name="Lv J."/>
            <person name="Li Y."/>
            <person name="Zhang Z."/>
            <person name="Liu B."/>
            <person name="Lu W."/>
            <person name="Hui Y."/>
            <person name="Liang J."/>
            <person name="Zhou Z."/>
            <person name="Hou R."/>
            <person name="Li X."/>
            <person name="Liu Y."/>
            <person name="Li H."/>
            <person name="Ning X."/>
            <person name="Lin Y."/>
            <person name="Zhao L."/>
            <person name="Xing Q."/>
            <person name="Dou J."/>
            <person name="Li Y."/>
            <person name="Mao J."/>
            <person name="Guo H."/>
            <person name="Dou H."/>
            <person name="Li T."/>
            <person name="Mu C."/>
            <person name="Jiang W."/>
            <person name="Fu Q."/>
            <person name="Fu X."/>
            <person name="Miao Y."/>
            <person name="Liu J."/>
            <person name="Yu Q."/>
            <person name="Li R."/>
            <person name="Liao H."/>
            <person name="Li X."/>
            <person name="Kong Y."/>
            <person name="Jiang Z."/>
            <person name="Chourrout D."/>
            <person name="Li R."/>
            <person name="Bao Z."/>
        </authorList>
    </citation>
    <scope>NUCLEOTIDE SEQUENCE [LARGE SCALE GENOMIC DNA]</scope>
    <source>
        <strain evidence="27 28">PY_sf001</strain>
    </source>
</reference>
<evidence type="ECO:0000256" key="22">
    <source>
        <dbReference type="ARBA" id="ARBA00048632"/>
    </source>
</evidence>
<evidence type="ECO:0000259" key="26">
    <source>
        <dbReference type="Pfam" id="PF00561"/>
    </source>
</evidence>
<dbReference type="FunFam" id="3.40.50.1820:FF:000019">
    <property type="entry name" value="1-acylglycerol-3-phosphate O-acyltransferase ABHD5"/>
    <property type="match status" value="1"/>
</dbReference>
<dbReference type="PANTHER" id="PTHR42886">
    <property type="entry name" value="RE40534P-RELATED"/>
    <property type="match status" value="1"/>
</dbReference>
<evidence type="ECO:0000256" key="5">
    <source>
        <dbReference type="ARBA" id="ARBA00013211"/>
    </source>
</evidence>
<gene>
    <name evidence="27" type="ORF">KP79_PYT14556</name>
</gene>
<dbReference type="GO" id="GO:0006654">
    <property type="term" value="P:phosphatidic acid biosynthetic process"/>
    <property type="evidence" value="ECO:0007669"/>
    <property type="project" value="TreeGrafter"/>
</dbReference>
<dbReference type="PANTHER" id="PTHR42886:SF29">
    <property type="entry name" value="PUMMELIG, ISOFORM A"/>
    <property type="match status" value="1"/>
</dbReference>
<evidence type="ECO:0000256" key="25">
    <source>
        <dbReference type="SAM" id="MobiDB-lite"/>
    </source>
</evidence>
<dbReference type="Gene3D" id="3.40.50.1820">
    <property type="entry name" value="alpha/beta hydrolase"/>
    <property type="match status" value="1"/>
</dbReference>
<evidence type="ECO:0000256" key="21">
    <source>
        <dbReference type="ARBA" id="ARBA00047849"/>
    </source>
</evidence>
<comment type="catalytic activity">
    <reaction evidence="22">
        <text>1-(5Z,8Z,11Z,14Z-eicosatetraenoyl)-sn-glycero-3-phosphate + (9Z)-octadecenoyl-CoA = 1-(5Z,8Z,11Z,14Z)-eicosatetraenoyl-2-(9Z)-octadecenoyl-sn-glycero-3-phosphate + CoA</text>
        <dbReference type="Rhea" id="RHEA:37455"/>
        <dbReference type="ChEBI" id="CHEBI:57287"/>
        <dbReference type="ChEBI" id="CHEBI:57387"/>
        <dbReference type="ChEBI" id="CHEBI:74938"/>
        <dbReference type="ChEBI" id="CHEBI:74941"/>
    </reaction>
    <physiologicalReaction direction="left-to-right" evidence="22">
        <dbReference type="Rhea" id="RHEA:37456"/>
    </physiologicalReaction>
</comment>
<comment type="similarity">
    <text evidence="15">Belongs to the peptidase S33 family. ABHD4/ABHD5 subfamily.</text>
</comment>
<evidence type="ECO:0000256" key="3">
    <source>
        <dbReference type="ARBA" id="ARBA00004496"/>
    </source>
</evidence>
<comment type="catalytic activity">
    <reaction evidence="2">
        <text>1-(9Z-octadecenoyl)-sn-glycero-3-phosphate + hexadecanoyl-CoA = 1-(9Z)-octadecenoyl-2-hexadecanoyl-sn-glycero-3-phosphate + CoA</text>
        <dbReference type="Rhea" id="RHEA:37143"/>
        <dbReference type="ChEBI" id="CHEBI:57287"/>
        <dbReference type="ChEBI" id="CHEBI:57379"/>
        <dbReference type="ChEBI" id="CHEBI:74544"/>
        <dbReference type="ChEBI" id="CHEBI:74551"/>
    </reaction>
    <physiologicalReaction direction="left-to-right" evidence="2">
        <dbReference type="Rhea" id="RHEA:37144"/>
    </physiologicalReaction>
</comment>
<proteinExistence type="inferred from homology"/>
<dbReference type="GO" id="GO:0003841">
    <property type="term" value="F:1-acylglycerol-3-phosphate O-acyltransferase activity"/>
    <property type="evidence" value="ECO:0007669"/>
    <property type="project" value="UniProtKB-EC"/>
</dbReference>
<dbReference type="InterPro" id="IPR029058">
    <property type="entry name" value="AB_hydrolase_fold"/>
</dbReference>
<comment type="subcellular location">
    <subcellularLocation>
        <location evidence="3">Cytoplasm</location>
    </subcellularLocation>
    <subcellularLocation>
        <location evidence="4">Lipid droplet</location>
    </subcellularLocation>
</comment>
<evidence type="ECO:0000256" key="6">
    <source>
        <dbReference type="ARBA" id="ARBA00022490"/>
    </source>
</evidence>
<dbReference type="SUPFAM" id="SSF53474">
    <property type="entry name" value="alpha/beta-Hydrolases"/>
    <property type="match status" value="1"/>
</dbReference>
<dbReference type="Pfam" id="PF00561">
    <property type="entry name" value="Abhydrolase_1"/>
    <property type="match status" value="1"/>
</dbReference>
<organism evidence="27 28">
    <name type="scientific">Mizuhopecten yessoensis</name>
    <name type="common">Japanese scallop</name>
    <name type="synonym">Patinopecten yessoensis</name>
    <dbReference type="NCBI Taxonomy" id="6573"/>
    <lineage>
        <taxon>Eukaryota</taxon>
        <taxon>Metazoa</taxon>
        <taxon>Spiralia</taxon>
        <taxon>Lophotrochozoa</taxon>
        <taxon>Mollusca</taxon>
        <taxon>Bivalvia</taxon>
        <taxon>Autobranchia</taxon>
        <taxon>Pteriomorphia</taxon>
        <taxon>Pectinida</taxon>
        <taxon>Pectinoidea</taxon>
        <taxon>Pectinidae</taxon>
        <taxon>Mizuhopecten</taxon>
    </lineage>
</organism>
<comment type="catalytic activity">
    <reaction evidence="1">
        <text>a 1-acyl-sn-glycero-3-phosphate + an acyl-CoA = a 1,2-diacyl-sn-glycero-3-phosphate + CoA</text>
        <dbReference type="Rhea" id="RHEA:19709"/>
        <dbReference type="ChEBI" id="CHEBI:57287"/>
        <dbReference type="ChEBI" id="CHEBI:57970"/>
        <dbReference type="ChEBI" id="CHEBI:58342"/>
        <dbReference type="ChEBI" id="CHEBI:58608"/>
        <dbReference type="EC" id="2.3.1.51"/>
    </reaction>
    <physiologicalReaction direction="left-to-right" evidence="1">
        <dbReference type="Rhea" id="RHEA:19710"/>
    </physiologicalReaction>
</comment>
<comment type="catalytic activity">
    <reaction evidence="14">
        <text>1-(9Z-octadecenoyl)-sn-glycero-3-phosphate + octadecanoyl-CoA = 1-(9Z-octadecenoyl)-2-octadecanoyl-sn-glycero-3-phosphate + CoA</text>
        <dbReference type="Rhea" id="RHEA:37147"/>
        <dbReference type="ChEBI" id="CHEBI:57287"/>
        <dbReference type="ChEBI" id="CHEBI:57394"/>
        <dbReference type="ChEBI" id="CHEBI:74544"/>
        <dbReference type="ChEBI" id="CHEBI:74552"/>
    </reaction>
    <physiologicalReaction direction="left-to-right" evidence="14">
        <dbReference type="Rhea" id="RHEA:37148"/>
    </physiologicalReaction>
</comment>
<evidence type="ECO:0000256" key="24">
    <source>
        <dbReference type="ARBA" id="ARBA00049561"/>
    </source>
</evidence>
<feature type="compositionally biased region" description="Polar residues" evidence="25">
    <location>
        <begin position="369"/>
        <end position="387"/>
    </location>
</feature>
<evidence type="ECO:0000256" key="11">
    <source>
        <dbReference type="ARBA" id="ARBA00022832"/>
    </source>
</evidence>
<evidence type="ECO:0000256" key="10">
    <source>
        <dbReference type="ARBA" id="ARBA00022782"/>
    </source>
</evidence>
<keyword evidence="6" id="KW-0963">Cytoplasm</keyword>
<comment type="catalytic activity">
    <reaction evidence="19">
        <text>1-hexadecanoyl-sn-glycero-3-phosphate + (9Z)-octadecenoyl-CoA = 1-hexadecanoyl-2-(9Z-octadecenoyl)-sn-glycero-3-phosphate + CoA</text>
        <dbReference type="Rhea" id="RHEA:33187"/>
        <dbReference type="ChEBI" id="CHEBI:57287"/>
        <dbReference type="ChEBI" id="CHEBI:57387"/>
        <dbReference type="ChEBI" id="CHEBI:57518"/>
        <dbReference type="ChEBI" id="CHEBI:64839"/>
    </reaction>
    <physiologicalReaction direction="left-to-right" evidence="19">
        <dbReference type="Rhea" id="RHEA:33188"/>
    </physiologicalReaction>
</comment>
<evidence type="ECO:0000256" key="19">
    <source>
        <dbReference type="ARBA" id="ARBA00047525"/>
    </source>
</evidence>
<evidence type="ECO:0000256" key="8">
    <source>
        <dbReference type="ARBA" id="ARBA00022677"/>
    </source>
</evidence>
<evidence type="ECO:0000256" key="14">
    <source>
        <dbReference type="ARBA" id="ARBA00036296"/>
    </source>
</evidence>
<name>A0A210Q8M9_MIZYE</name>
<comment type="function">
    <text evidence="18">Coenzyme A-dependent lysophosphatidic acid acyltransferase that catalyzes the transfer of an acyl group on a lysophosphatidic acid. Functions preferentially with 1-oleoyl-lysophosphatidic acid followed by 1-palmitoyl-lysophosphatidic acid, 1-stearoyl-lysophosphatidic acid and 1-arachidonoyl-lysophosphatidic acid as lipid acceptor. Functions preferentially with arachidonoyl-CoA followed by oleoyl-CoA as acyl group donors. Functions in phosphatidic acid biosynthesis. May regulate the cellular storage of triacylglycerol through activation of the phospholipase PNPLA2. Involved in keratinocyte differentiation. Regulates lipid droplet fusion.</text>
</comment>
<dbReference type="GO" id="GO:0055088">
    <property type="term" value="P:lipid homeostasis"/>
    <property type="evidence" value="ECO:0007669"/>
    <property type="project" value="TreeGrafter"/>
</dbReference>
<dbReference type="GO" id="GO:0030154">
    <property type="term" value="P:cell differentiation"/>
    <property type="evidence" value="ECO:0007669"/>
    <property type="project" value="UniProtKB-KW"/>
</dbReference>
<dbReference type="Proteomes" id="UP000242188">
    <property type="component" value="Unassembled WGS sequence"/>
</dbReference>
<evidence type="ECO:0000256" key="7">
    <source>
        <dbReference type="ARBA" id="ARBA00022516"/>
    </source>
</evidence>
<evidence type="ECO:0000256" key="13">
    <source>
        <dbReference type="ARBA" id="ARBA00023315"/>
    </source>
</evidence>
<dbReference type="GO" id="GO:0006631">
    <property type="term" value="P:fatty acid metabolic process"/>
    <property type="evidence" value="ECO:0007669"/>
    <property type="project" value="UniProtKB-KW"/>
</dbReference>
<keyword evidence="10" id="KW-0221">Differentiation</keyword>
<dbReference type="GO" id="GO:0005811">
    <property type="term" value="C:lipid droplet"/>
    <property type="evidence" value="ECO:0007669"/>
    <property type="project" value="UniProtKB-SubCell"/>
</dbReference>
<feature type="domain" description="AB hydrolase-1" evidence="26">
    <location>
        <begin position="93"/>
        <end position="345"/>
    </location>
</feature>
<evidence type="ECO:0000313" key="27">
    <source>
        <dbReference type="EMBL" id="OWF45088.1"/>
    </source>
</evidence>
<dbReference type="EC" id="2.3.1.51" evidence="5"/>
<dbReference type="OrthoDB" id="7457040at2759"/>
<evidence type="ECO:0000256" key="20">
    <source>
        <dbReference type="ARBA" id="ARBA00047543"/>
    </source>
</evidence>
<evidence type="ECO:0000256" key="15">
    <source>
        <dbReference type="ARBA" id="ARBA00038097"/>
    </source>
</evidence>
<comment type="caution">
    <text evidence="27">The sequence shown here is derived from an EMBL/GenBank/DDBJ whole genome shotgun (WGS) entry which is preliminary data.</text>
</comment>
<comment type="catalytic activity">
    <reaction evidence="20">
        <text>1-octadecanoyl-sn-glycero-3-phosphate + (9Z)-octadecenoyl-CoA = 1-octadecanoyl-2-(9Z-octadecenoyl)-sn-glycero-3-phosphate + CoA</text>
        <dbReference type="Rhea" id="RHEA:37163"/>
        <dbReference type="ChEBI" id="CHEBI:57287"/>
        <dbReference type="ChEBI" id="CHEBI:57387"/>
        <dbReference type="ChEBI" id="CHEBI:74560"/>
        <dbReference type="ChEBI" id="CHEBI:74565"/>
    </reaction>
    <physiologicalReaction direction="left-to-right" evidence="20">
        <dbReference type="Rhea" id="RHEA:37164"/>
    </physiologicalReaction>
</comment>
<dbReference type="STRING" id="6573.A0A210Q8M9"/>